<accession>I3Y708</accession>
<evidence type="ECO:0000313" key="3">
    <source>
        <dbReference type="EMBL" id="AFL72776.1"/>
    </source>
</evidence>
<feature type="transmembrane region" description="Helical" evidence="1">
    <location>
        <begin position="61"/>
        <end position="83"/>
    </location>
</feature>
<dbReference type="eggNOG" id="COG3216">
    <property type="taxonomic scope" value="Bacteria"/>
</dbReference>
<keyword evidence="1" id="KW-0812">Transmembrane</keyword>
<dbReference type="AlphaFoldDB" id="I3Y708"/>
<keyword evidence="1" id="KW-1133">Transmembrane helix</keyword>
<dbReference type="PANTHER" id="PTHR40547">
    <property type="entry name" value="SLL0298 PROTEIN"/>
    <property type="match status" value="1"/>
</dbReference>
<sequence length="184" mass="20898">MKKWLKRVMPTPKAIRENRHLGCFGTLLHDPNLWHLNRHSVAGAFAIGLFVMYLPPVGQSFIAAGIAIFLRVNLPIAASLVWVTNPITIPPMFYFAYVVGCLILGHDIEGFNVHFWLDWHNWLEVIGPLALGCLICGAVCSLLGYLTIHALWRWKLARQIRARKERYRAMAASRLNTPSSNRQI</sequence>
<dbReference type="InterPro" id="IPR018639">
    <property type="entry name" value="DUF2062"/>
</dbReference>
<dbReference type="EMBL" id="CP003154">
    <property type="protein sequence ID" value="AFL72776.1"/>
    <property type="molecule type" value="Genomic_DNA"/>
</dbReference>
<dbReference type="Proteomes" id="UP000006062">
    <property type="component" value="Chromosome"/>
</dbReference>
<name>I3Y708_THIV6</name>
<feature type="transmembrane region" description="Helical" evidence="1">
    <location>
        <begin position="129"/>
        <end position="152"/>
    </location>
</feature>
<proteinExistence type="predicted"/>
<dbReference type="HOGENOM" id="CLU_102912_3_0_6"/>
<evidence type="ECO:0000259" key="2">
    <source>
        <dbReference type="Pfam" id="PF09835"/>
    </source>
</evidence>
<keyword evidence="4" id="KW-1185">Reference proteome</keyword>
<reference evidence="3 4" key="1">
    <citation type="submission" date="2012-06" db="EMBL/GenBank/DDBJ databases">
        <title>Complete sequence of Thiocystis violascens DSM 198.</title>
        <authorList>
            <consortium name="US DOE Joint Genome Institute"/>
            <person name="Lucas S."/>
            <person name="Han J."/>
            <person name="Lapidus A."/>
            <person name="Cheng J.-F."/>
            <person name="Goodwin L."/>
            <person name="Pitluck S."/>
            <person name="Peters L."/>
            <person name="Ovchinnikova G."/>
            <person name="Teshima H."/>
            <person name="Detter J.C."/>
            <person name="Han C."/>
            <person name="Tapia R."/>
            <person name="Land M."/>
            <person name="Hauser L."/>
            <person name="Kyrpides N."/>
            <person name="Ivanova N."/>
            <person name="Pagani I."/>
            <person name="Vogl K."/>
            <person name="Liu Z."/>
            <person name="Frigaard N.-U."/>
            <person name="Bryant D."/>
            <person name="Woyke T."/>
        </authorList>
    </citation>
    <scope>NUCLEOTIDE SEQUENCE [LARGE SCALE GENOMIC DNA]</scope>
    <source>
        <strain evidence="4">ATCC 17096 / DSM 198 / 6111</strain>
    </source>
</reference>
<dbReference type="RefSeq" id="WP_014777268.1">
    <property type="nucleotide sequence ID" value="NC_018012.1"/>
</dbReference>
<dbReference type="KEGG" id="tvi:Thivi_0723"/>
<protein>
    <recommendedName>
        <fullName evidence="2">DUF2062 domain-containing protein</fullName>
    </recommendedName>
</protein>
<feature type="transmembrane region" description="Helical" evidence="1">
    <location>
        <begin position="36"/>
        <end position="55"/>
    </location>
</feature>
<feature type="domain" description="DUF2062" evidence="2">
    <location>
        <begin position="24"/>
        <end position="159"/>
    </location>
</feature>
<organism evidence="3 4">
    <name type="scientific">Thiocystis violascens (strain ATCC 17096 / DSM 198 / 6111)</name>
    <name type="common">Chromatium violascens</name>
    <dbReference type="NCBI Taxonomy" id="765911"/>
    <lineage>
        <taxon>Bacteria</taxon>
        <taxon>Pseudomonadati</taxon>
        <taxon>Pseudomonadota</taxon>
        <taxon>Gammaproteobacteria</taxon>
        <taxon>Chromatiales</taxon>
        <taxon>Chromatiaceae</taxon>
        <taxon>Thiocystis</taxon>
    </lineage>
</organism>
<evidence type="ECO:0000256" key="1">
    <source>
        <dbReference type="SAM" id="Phobius"/>
    </source>
</evidence>
<gene>
    <name evidence="3" type="ordered locus">Thivi_0723</name>
</gene>
<keyword evidence="1" id="KW-0472">Membrane</keyword>
<feature type="transmembrane region" description="Helical" evidence="1">
    <location>
        <begin position="95"/>
        <end position="117"/>
    </location>
</feature>
<dbReference type="STRING" id="765911.Thivi_0723"/>
<evidence type="ECO:0000313" key="4">
    <source>
        <dbReference type="Proteomes" id="UP000006062"/>
    </source>
</evidence>
<dbReference type="PANTHER" id="PTHR40547:SF1">
    <property type="entry name" value="SLL0298 PROTEIN"/>
    <property type="match status" value="1"/>
</dbReference>
<dbReference type="Pfam" id="PF09835">
    <property type="entry name" value="DUF2062"/>
    <property type="match status" value="1"/>
</dbReference>